<dbReference type="EMBL" id="CP097753">
    <property type="protein sequence ID" value="URJ27893.1"/>
    <property type="molecule type" value="Genomic_DNA"/>
</dbReference>
<dbReference type="CDD" id="cd07963">
    <property type="entry name" value="Anticodon_Ia_Cys"/>
    <property type="match status" value="1"/>
</dbReference>
<keyword evidence="4 12" id="KW-0963">Cytoplasm</keyword>
<dbReference type="EC" id="6.1.1.16" evidence="12"/>
<evidence type="ECO:0000256" key="2">
    <source>
        <dbReference type="ARBA" id="ARBA00005594"/>
    </source>
</evidence>
<name>A0A9Q8X0T6_9ENTR</name>
<evidence type="ECO:0000256" key="8">
    <source>
        <dbReference type="ARBA" id="ARBA00022833"/>
    </source>
</evidence>
<comment type="catalytic activity">
    <reaction evidence="12">
        <text>tRNA(Cys) + L-cysteine + ATP = L-cysteinyl-tRNA(Cys) + AMP + diphosphate</text>
        <dbReference type="Rhea" id="RHEA:17773"/>
        <dbReference type="Rhea" id="RHEA-COMP:9661"/>
        <dbReference type="Rhea" id="RHEA-COMP:9679"/>
        <dbReference type="ChEBI" id="CHEBI:30616"/>
        <dbReference type="ChEBI" id="CHEBI:33019"/>
        <dbReference type="ChEBI" id="CHEBI:35235"/>
        <dbReference type="ChEBI" id="CHEBI:78442"/>
        <dbReference type="ChEBI" id="CHEBI:78517"/>
        <dbReference type="ChEBI" id="CHEBI:456215"/>
        <dbReference type="EC" id="6.1.1.16"/>
    </reaction>
</comment>
<reference evidence="14" key="1">
    <citation type="submission" date="2022-05" db="EMBL/GenBank/DDBJ databases">
        <title>Impact of host demography and evolutionary history on endosymbiont molecular evolution: a test in carpenter ants (Genus Camponotus) and their Blochmannia endosymbionts.</title>
        <authorList>
            <person name="Manthey J.D."/>
            <person name="Giron J.C."/>
            <person name="Hruska J.P."/>
        </authorList>
    </citation>
    <scope>NUCLEOTIDE SEQUENCE</scope>
    <source>
        <strain evidence="14">C-039</strain>
    </source>
</reference>
<feature type="short sequence motif" description="'HIGH' region" evidence="12">
    <location>
        <begin position="30"/>
        <end position="40"/>
    </location>
</feature>
<evidence type="ECO:0000256" key="1">
    <source>
        <dbReference type="ARBA" id="ARBA00004496"/>
    </source>
</evidence>
<evidence type="ECO:0000256" key="5">
    <source>
        <dbReference type="ARBA" id="ARBA00022598"/>
    </source>
</evidence>
<dbReference type="NCBIfam" id="TIGR00435">
    <property type="entry name" value="cysS"/>
    <property type="match status" value="1"/>
</dbReference>
<accession>A0A9Q8X0T6</accession>
<dbReference type="InterPro" id="IPR032678">
    <property type="entry name" value="tRNA-synt_1_cat_dom"/>
</dbReference>
<feature type="binding site" evidence="12">
    <location>
        <position position="233"/>
    </location>
    <ligand>
        <name>Zn(2+)</name>
        <dbReference type="ChEBI" id="CHEBI:29105"/>
    </ligand>
</feature>
<evidence type="ECO:0000313" key="14">
    <source>
        <dbReference type="EMBL" id="URJ27893.1"/>
    </source>
</evidence>
<evidence type="ECO:0000256" key="9">
    <source>
        <dbReference type="ARBA" id="ARBA00022840"/>
    </source>
</evidence>
<evidence type="ECO:0000256" key="4">
    <source>
        <dbReference type="ARBA" id="ARBA00022490"/>
    </source>
</evidence>
<dbReference type="InterPro" id="IPR014729">
    <property type="entry name" value="Rossmann-like_a/b/a_fold"/>
</dbReference>
<protein>
    <recommendedName>
        <fullName evidence="12">Cysteine--tRNA ligase</fullName>
        <ecNumber evidence="12">6.1.1.16</ecNumber>
    </recommendedName>
    <alternativeName>
        <fullName evidence="12">Cysteinyl-tRNA synthetase</fullName>
        <shortName evidence="12">CysRS</shortName>
    </alternativeName>
</protein>
<dbReference type="HAMAP" id="MF_00041">
    <property type="entry name" value="Cys_tRNA_synth"/>
    <property type="match status" value="1"/>
</dbReference>
<dbReference type="PANTHER" id="PTHR10890:SF3">
    <property type="entry name" value="CYSTEINE--TRNA LIGASE, CYTOPLASMIC"/>
    <property type="match status" value="1"/>
</dbReference>
<comment type="similarity">
    <text evidence="2 12">Belongs to the class-I aminoacyl-tRNA synthetase family.</text>
</comment>
<dbReference type="CDD" id="cd00672">
    <property type="entry name" value="CysRS_core"/>
    <property type="match status" value="1"/>
</dbReference>
<dbReference type="GO" id="GO:0005829">
    <property type="term" value="C:cytosol"/>
    <property type="evidence" value="ECO:0007669"/>
    <property type="project" value="TreeGrafter"/>
</dbReference>
<comment type="cofactor">
    <cofactor evidence="12">
        <name>Zn(2+)</name>
        <dbReference type="ChEBI" id="CHEBI:29105"/>
    </cofactor>
    <text evidence="12">Binds 1 zinc ion per subunit.</text>
</comment>
<keyword evidence="7 12" id="KW-0547">Nucleotide-binding</keyword>
<feature type="binding site" evidence="12">
    <location>
        <position position="28"/>
    </location>
    <ligand>
        <name>Zn(2+)</name>
        <dbReference type="ChEBI" id="CHEBI:29105"/>
    </ligand>
</feature>
<evidence type="ECO:0000256" key="7">
    <source>
        <dbReference type="ARBA" id="ARBA00022741"/>
    </source>
</evidence>
<evidence type="ECO:0000256" key="11">
    <source>
        <dbReference type="ARBA" id="ARBA00023146"/>
    </source>
</evidence>
<evidence type="ECO:0000256" key="6">
    <source>
        <dbReference type="ARBA" id="ARBA00022723"/>
    </source>
</evidence>
<dbReference type="Gene3D" id="1.20.120.1910">
    <property type="entry name" value="Cysteine-tRNA ligase, C-terminal anti-codon recognition domain"/>
    <property type="match status" value="1"/>
</dbReference>
<gene>
    <name evidence="12 14" type="primary">cysS</name>
    <name evidence="14" type="ORF">M9393_01690</name>
</gene>
<dbReference type="InterPro" id="IPR024909">
    <property type="entry name" value="Cys-tRNA/MSH_ligase"/>
</dbReference>
<dbReference type="GO" id="GO:0004817">
    <property type="term" value="F:cysteine-tRNA ligase activity"/>
    <property type="evidence" value="ECO:0007669"/>
    <property type="project" value="UniProtKB-UniRule"/>
</dbReference>
<dbReference type="RefSeq" id="WP_250248257.1">
    <property type="nucleotide sequence ID" value="NZ_CP097753.1"/>
</dbReference>
<evidence type="ECO:0000259" key="13">
    <source>
        <dbReference type="SMART" id="SM00840"/>
    </source>
</evidence>
<proteinExistence type="inferred from homology"/>
<feature type="binding site" evidence="12">
    <location>
        <position position="268"/>
    </location>
    <ligand>
        <name>ATP</name>
        <dbReference type="ChEBI" id="CHEBI:30616"/>
    </ligand>
</feature>
<dbReference type="InterPro" id="IPR015803">
    <property type="entry name" value="Cys-tRNA-ligase"/>
</dbReference>
<dbReference type="Pfam" id="PF01406">
    <property type="entry name" value="tRNA-synt_1e"/>
    <property type="match status" value="1"/>
</dbReference>
<dbReference type="SUPFAM" id="SSF52374">
    <property type="entry name" value="Nucleotidylyl transferase"/>
    <property type="match status" value="1"/>
</dbReference>
<dbReference type="SUPFAM" id="SSF47323">
    <property type="entry name" value="Anticodon-binding domain of a subclass of class I aminoacyl-tRNA synthetases"/>
    <property type="match status" value="1"/>
</dbReference>
<comment type="subcellular location">
    <subcellularLocation>
        <location evidence="1 12">Cytoplasm</location>
    </subcellularLocation>
</comment>
<dbReference type="Gene3D" id="3.40.50.620">
    <property type="entry name" value="HUPs"/>
    <property type="match status" value="1"/>
</dbReference>
<feature type="short sequence motif" description="'KMSKS' region" evidence="12">
    <location>
        <begin position="265"/>
        <end position="269"/>
    </location>
</feature>
<keyword evidence="8 12" id="KW-0862">Zinc</keyword>
<dbReference type="FunFam" id="3.40.50.620:FF:000009">
    <property type="entry name" value="Cysteine--tRNA ligase"/>
    <property type="match status" value="1"/>
</dbReference>
<dbReference type="PANTHER" id="PTHR10890">
    <property type="entry name" value="CYSTEINYL-TRNA SYNTHETASE"/>
    <property type="match status" value="1"/>
</dbReference>
<dbReference type="PRINTS" id="PR00983">
    <property type="entry name" value="TRNASYNTHCYS"/>
</dbReference>
<dbReference type="SMART" id="SM00840">
    <property type="entry name" value="DALR_2"/>
    <property type="match status" value="1"/>
</dbReference>
<dbReference type="InterPro" id="IPR015273">
    <property type="entry name" value="Cys-tRNA-synt_Ia_DALR"/>
</dbReference>
<feature type="domain" description="Cysteinyl-tRNA synthetase class Ia DALR" evidence="13">
    <location>
        <begin position="342"/>
        <end position="403"/>
    </location>
</feature>
<feature type="binding site" evidence="12">
    <location>
        <position position="208"/>
    </location>
    <ligand>
        <name>Zn(2+)</name>
        <dbReference type="ChEBI" id="CHEBI:29105"/>
    </ligand>
</feature>
<keyword evidence="11 12" id="KW-0030">Aminoacyl-tRNA synthetase</keyword>
<evidence type="ECO:0000313" key="15">
    <source>
        <dbReference type="Proteomes" id="UP001056209"/>
    </source>
</evidence>
<keyword evidence="10 12" id="KW-0648">Protein biosynthesis</keyword>
<evidence type="ECO:0000256" key="3">
    <source>
        <dbReference type="ARBA" id="ARBA00011245"/>
    </source>
</evidence>
<evidence type="ECO:0000256" key="10">
    <source>
        <dbReference type="ARBA" id="ARBA00022917"/>
    </source>
</evidence>
<dbReference type="GO" id="GO:0005524">
    <property type="term" value="F:ATP binding"/>
    <property type="evidence" value="ECO:0007669"/>
    <property type="project" value="UniProtKB-UniRule"/>
</dbReference>
<dbReference type="GO" id="GO:0006423">
    <property type="term" value="P:cysteinyl-tRNA aminoacylation"/>
    <property type="evidence" value="ECO:0007669"/>
    <property type="project" value="UniProtKB-UniRule"/>
</dbReference>
<keyword evidence="5 12" id="KW-0436">Ligase</keyword>
<keyword evidence="6 12" id="KW-0479">Metal-binding</keyword>
<comment type="subunit">
    <text evidence="3 12">Monomer.</text>
</comment>
<dbReference type="GO" id="GO:0008270">
    <property type="term" value="F:zinc ion binding"/>
    <property type="evidence" value="ECO:0007669"/>
    <property type="project" value="UniProtKB-UniRule"/>
</dbReference>
<feature type="binding site" evidence="12">
    <location>
        <position position="237"/>
    </location>
    <ligand>
        <name>Zn(2+)</name>
        <dbReference type="ChEBI" id="CHEBI:29105"/>
    </ligand>
</feature>
<dbReference type="Pfam" id="PF09190">
    <property type="entry name" value="DALR_2"/>
    <property type="match status" value="1"/>
</dbReference>
<organism evidence="14 15">
    <name type="scientific">Candidatus Blochmannia vicinus</name>
    <name type="common">nom. nud.</name>
    <dbReference type="NCBI Taxonomy" id="251540"/>
    <lineage>
        <taxon>Bacteria</taxon>
        <taxon>Pseudomonadati</taxon>
        <taxon>Pseudomonadota</taxon>
        <taxon>Gammaproteobacteria</taxon>
        <taxon>Enterobacterales</taxon>
        <taxon>Enterobacteriaceae</taxon>
        <taxon>ant endosymbionts</taxon>
        <taxon>Candidatus Blochmanniella</taxon>
    </lineage>
</organism>
<keyword evidence="9 12" id="KW-0067">ATP-binding</keyword>
<evidence type="ECO:0000256" key="12">
    <source>
        <dbReference type="HAMAP-Rule" id="MF_00041"/>
    </source>
</evidence>
<dbReference type="InterPro" id="IPR009080">
    <property type="entry name" value="tRNAsynth_Ia_anticodon-bd"/>
</dbReference>
<dbReference type="Proteomes" id="UP001056209">
    <property type="component" value="Chromosome"/>
</dbReference>
<sequence>MLKIFNTLTRKKEKLIPLVNGKIKIYVCGVTVYDLCHLGHARTFLAFDTIIRYLHHCGYQVNYVRNITDIDDKIIKRAHENNETTKKLTNRMIKEMHLDFDALNILRPNYEPKVTDHIDIIIKFIHLLIQKKHAYIAPNGDIMFSVKTMRNYGILSKKKIPDIHNVSKNPNIIKDPSIDFVLWKISKPGEPYWLSPWGAGRPGWHIECSAINHSIFGNQLDIHGGGSDLIFPHHDNEIAQSVCAYNMPCAKVWIHSGMLLLNHEKMSKSSNNFLTIRDILRRYDPETIRYFLMSAHYRNQLKYDDNSLNSARASLKRLYIALRDTKTNTEIKLNSEDYFISKFISKMNDDFNTPEAYSVLFDIAHKLNDLKIKRHSLTPKIAATLKYLANTIGLLYQNPEIFLKKIALKNNKKFNFKKIERLIKRREDARKNNQWELSDRIRNKLTIMGITLEDSSTGTTRWHFNNTIHVTKK</sequence>
<dbReference type="AlphaFoldDB" id="A0A9Q8X0T6"/>